<evidence type="ECO:0000256" key="1">
    <source>
        <dbReference type="SAM" id="MobiDB-lite"/>
    </source>
</evidence>
<accession>A0ABP0NFA4</accession>
<proteinExistence type="predicted"/>
<dbReference type="EMBL" id="CAXAMN010021584">
    <property type="protein sequence ID" value="CAK9060995.1"/>
    <property type="molecule type" value="Genomic_DNA"/>
</dbReference>
<evidence type="ECO:0000313" key="2">
    <source>
        <dbReference type="EMBL" id="CAK9060995.1"/>
    </source>
</evidence>
<reference evidence="2 3" key="1">
    <citation type="submission" date="2024-02" db="EMBL/GenBank/DDBJ databases">
        <authorList>
            <person name="Chen Y."/>
            <person name="Shah S."/>
            <person name="Dougan E. K."/>
            <person name="Thang M."/>
            <person name="Chan C."/>
        </authorList>
    </citation>
    <scope>NUCLEOTIDE SEQUENCE [LARGE SCALE GENOMIC DNA]</scope>
</reference>
<name>A0ABP0NFA4_9DINO</name>
<gene>
    <name evidence="2" type="ORF">CCMP2556_LOCUS29992</name>
</gene>
<protein>
    <submittedName>
        <fullName evidence="2">Uncharacterized protein</fullName>
    </submittedName>
</protein>
<dbReference type="Proteomes" id="UP001642484">
    <property type="component" value="Unassembled WGS sequence"/>
</dbReference>
<feature type="compositionally biased region" description="Low complexity" evidence="1">
    <location>
        <begin position="7"/>
        <end position="21"/>
    </location>
</feature>
<feature type="region of interest" description="Disordered" evidence="1">
    <location>
        <begin position="1"/>
        <end position="95"/>
    </location>
</feature>
<sequence length="267" mass="28432">MGRSTKETSSTGTTTTSATGRSSGGDLGAGSAGGTGDLGAGSARGDDGSRGTEDGSSSHGEARAKTDGGATGAVSPDALRDGDGRGEPSIPLDAYIGHEEPKDSAVDEGLPDDAKVETTVAVTSIGLQTTSQGIQADSDLEEEVSIEETPGPPGDFQSLVKQVFRLYASGYSKGRFVFIRNPDLSRFMEDSKHILPGFRKRFRRFKRIFESLFDDTIQLQCDMPGQGLRITAGLTLDWFQVFVQKVVRRIGMEVMSFFAALLESQLY</sequence>
<feature type="compositionally biased region" description="Basic and acidic residues" evidence="1">
    <location>
        <begin position="44"/>
        <end position="53"/>
    </location>
</feature>
<feature type="compositionally biased region" description="Gly residues" evidence="1">
    <location>
        <begin position="22"/>
        <end position="39"/>
    </location>
</feature>
<keyword evidence="3" id="KW-1185">Reference proteome</keyword>
<comment type="caution">
    <text evidence="2">The sequence shown here is derived from an EMBL/GenBank/DDBJ whole genome shotgun (WGS) entry which is preliminary data.</text>
</comment>
<evidence type="ECO:0000313" key="3">
    <source>
        <dbReference type="Proteomes" id="UP001642484"/>
    </source>
</evidence>
<organism evidence="2 3">
    <name type="scientific">Durusdinium trenchii</name>
    <dbReference type="NCBI Taxonomy" id="1381693"/>
    <lineage>
        <taxon>Eukaryota</taxon>
        <taxon>Sar</taxon>
        <taxon>Alveolata</taxon>
        <taxon>Dinophyceae</taxon>
        <taxon>Suessiales</taxon>
        <taxon>Symbiodiniaceae</taxon>
        <taxon>Durusdinium</taxon>
    </lineage>
</organism>